<reference evidence="2" key="1">
    <citation type="submission" date="2016-12" db="EMBL/GenBank/DDBJ databases">
        <authorList>
            <person name="Moulin L."/>
        </authorList>
    </citation>
    <scope>NUCLEOTIDE SEQUENCE [LARGE SCALE GENOMIC DNA]</scope>
    <source>
        <strain evidence="2">STM 7183</strain>
    </source>
</reference>
<dbReference type="GO" id="GO:0016853">
    <property type="term" value="F:isomerase activity"/>
    <property type="evidence" value="ECO:0007669"/>
    <property type="project" value="UniProtKB-KW"/>
</dbReference>
<name>A0A1N7SUP2_9BURK</name>
<dbReference type="NCBIfam" id="NF006013">
    <property type="entry name" value="PRK08150.1"/>
    <property type="match status" value="1"/>
</dbReference>
<comment type="similarity">
    <text evidence="1">Belongs to the enoyl-CoA hydratase/isomerase family.</text>
</comment>
<dbReference type="Gene3D" id="1.10.12.10">
    <property type="entry name" value="Lyase 2-enoyl-coa Hydratase, Chain A, domain 2"/>
    <property type="match status" value="1"/>
</dbReference>
<dbReference type="Pfam" id="PF00378">
    <property type="entry name" value="ECH_1"/>
    <property type="match status" value="1"/>
</dbReference>
<dbReference type="SUPFAM" id="SSF52096">
    <property type="entry name" value="ClpP/crotonase"/>
    <property type="match status" value="1"/>
</dbReference>
<dbReference type="InterPro" id="IPR014748">
    <property type="entry name" value="Enoyl-CoA_hydra_C"/>
</dbReference>
<dbReference type="RefSeq" id="WP_087739600.1">
    <property type="nucleotide sequence ID" value="NZ_CYGY02000099.1"/>
</dbReference>
<dbReference type="EMBL" id="CYGY02000099">
    <property type="protein sequence ID" value="SIT51040.1"/>
    <property type="molecule type" value="Genomic_DNA"/>
</dbReference>
<protein>
    <submittedName>
        <fullName evidence="2">Enoyl-CoA hydratase/isomerase</fullName>
    </submittedName>
</protein>
<keyword evidence="3" id="KW-1185">Reference proteome</keyword>
<dbReference type="AlphaFoldDB" id="A0A1N7SUP2"/>
<organism evidence="2 3">
    <name type="scientific">Paraburkholderia piptadeniae</name>
    <dbReference type="NCBI Taxonomy" id="1701573"/>
    <lineage>
        <taxon>Bacteria</taxon>
        <taxon>Pseudomonadati</taxon>
        <taxon>Pseudomonadota</taxon>
        <taxon>Betaproteobacteria</taxon>
        <taxon>Burkholderiales</taxon>
        <taxon>Burkholderiaceae</taxon>
        <taxon>Paraburkholderia</taxon>
    </lineage>
</organism>
<comment type="caution">
    <text evidence="2">The sequence shown here is derived from an EMBL/GenBank/DDBJ whole genome shotgun (WGS) entry which is preliminary data.</text>
</comment>
<evidence type="ECO:0000313" key="2">
    <source>
        <dbReference type="EMBL" id="SIT51040.1"/>
    </source>
</evidence>
<proteinExistence type="inferred from homology"/>
<dbReference type="PANTHER" id="PTHR43802">
    <property type="entry name" value="ENOYL-COA HYDRATASE"/>
    <property type="match status" value="1"/>
</dbReference>
<dbReference type="Gene3D" id="3.90.226.10">
    <property type="entry name" value="2-enoyl-CoA Hydratase, Chain A, domain 1"/>
    <property type="match status" value="1"/>
</dbReference>
<gene>
    <name evidence="2" type="ORF">BN2476_990018</name>
</gene>
<evidence type="ECO:0000256" key="1">
    <source>
        <dbReference type="ARBA" id="ARBA00005254"/>
    </source>
</evidence>
<dbReference type="InterPro" id="IPR029045">
    <property type="entry name" value="ClpP/crotonase-like_dom_sf"/>
</dbReference>
<dbReference type="Proteomes" id="UP000195569">
    <property type="component" value="Unassembled WGS sequence"/>
</dbReference>
<evidence type="ECO:0000313" key="3">
    <source>
        <dbReference type="Proteomes" id="UP000195569"/>
    </source>
</evidence>
<sequence>MTTDISTAAERLIEIQREDEIALVKLNRADKRNAINDALLAELAAVFSDGLEGARAVILHGDGEHFCAGLDLFELMSKRSPDVLAGMRRSRAWHRTFDLIQYGELPVISVLKGGVIGGGFELAAATHVRVVERSAFFQLPEGQRGIFLGGSGSVRIPRLIGASRVTEMMLTGSVLNVNEAHQIGLAHYVVDDGAGLAKARELAQRIAGNAAATNYAIINGINRISEMPVGEGLFAETMITAMTRSANTDAAKRIAEFFDGRRNQSAPSAT</sequence>
<dbReference type="CDD" id="cd06558">
    <property type="entry name" value="crotonase-like"/>
    <property type="match status" value="1"/>
</dbReference>
<dbReference type="OrthoDB" id="9807606at2"/>
<dbReference type="InterPro" id="IPR001753">
    <property type="entry name" value="Enoyl-CoA_hydra/iso"/>
</dbReference>
<accession>A0A1N7SUP2</accession>
<dbReference type="PANTHER" id="PTHR43802:SF1">
    <property type="entry name" value="IP11341P-RELATED"/>
    <property type="match status" value="1"/>
</dbReference>